<evidence type="ECO:0000259" key="2">
    <source>
        <dbReference type="SMART" id="SM00737"/>
    </source>
</evidence>
<gene>
    <name evidence="3" type="ORF">chiPu_0012545</name>
</gene>
<dbReference type="InterPro" id="IPR003172">
    <property type="entry name" value="ML_dom"/>
</dbReference>
<organism evidence="3 4">
    <name type="scientific">Chiloscyllium punctatum</name>
    <name type="common">Brownbanded bambooshark</name>
    <name type="synonym">Hemiscyllium punctatum</name>
    <dbReference type="NCBI Taxonomy" id="137246"/>
    <lineage>
        <taxon>Eukaryota</taxon>
        <taxon>Metazoa</taxon>
        <taxon>Chordata</taxon>
        <taxon>Craniata</taxon>
        <taxon>Vertebrata</taxon>
        <taxon>Chondrichthyes</taxon>
        <taxon>Elasmobranchii</taxon>
        <taxon>Galeomorphii</taxon>
        <taxon>Galeoidea</taxon>
        <taxon>Orectolobiformes</taxon>
        <taxon>Hemiscylliidae</taxon>
        <taxon>Chiloscyllium</taxon>
    </lineage>
</organism>
<dbReference type="PANTHER" id="PTHR17357">
    <property type="entry name" value="GM2 GANGLIOSIDE ACTIVATOR PROTEIN"/>
    <property type="match status" value="1"/>
</dbReference>
<dbReference type="OrthoDB" id="6409159at2759"/>
<dbReference type="GO" id="GO:0008047">
    <property type="term" value="F:enzyme activator activity"/>
    <property type="evidence" value="ECO:0007669"/>
    <property type="project" value="InterPro"/>
</dbReference>
<keyword evidence="1" id="KW-0732">Signal</keyword>
<sequence length="234" mass="25612">MRSRRGQADQEEAKPAPRPVLLMNLYTGNSAMKVMFVFLVHLGCASAYQVDNGDTFYYRMLHNKKLQPILSQGTFSWANCGSKKEPAVLKSLSIQPDPISIPGDLQASATGFTAINLTAPLTVNVTLEKEVAGVWVKIPCVDEIGSCVYGDVCRLLNLVIPPGQDCPEPLYTYGLPCHCPFKAGEYSLPNTYFDLPPVALPSWMASGNYKAMGILTRNNQELACLKGTFSLKTE</sequence>
<evidence type="ECO:0000313" key="3">
    <source>
        <dbReference type="EMBL" id="GCC34072.1"/>
    </source>
</evidence>
<dbReference type="STRING" id="137246.A0A401SUL3"/>
<accession>A0A401SUL3</accession>
<proteinExistence type="predicted"/>
<dbReference type="InterPro" id="IPR036846">
    <property type="entry name" value="GM2-AP_sf"/>
</dbReference>
<reference evidence="3 4" key="1">
    <citation type="journal article" date="2018" name="Nat. Ecol. Evol.">
        <title>Shark genomes provide insights into elasmobranch evolution and the origin of vertebrates.</title>
        <authorList>
            <person name="Hara Y"/>
            <person name="Yamaguchi K"/>
            <person name="Onimaru K"/>
            <person name="Kadota M"/>
            <person name="Koyanagi M"/>
            <person name="Keeley SD"/>
            <person name="Tatsumi K"/>
            <person name="Tanaka K"/>
            <person name="Motone F"/>
            <person name="Kageyama Y"/>
            <person name="Nozu R"/>
            <person name="Adachi N"/>
            <person name="Nishimura O"/>
            <person name="Nakagawa R"/>
            <person name="Tanegashima C"/>
            <person name="Kiyatake I"/>
            <person name="Matsumoto R"/>
            <person name="Murakumo K"/>
            <person name="Nishida K"/>
            <person name="Terakita A"/>
            <person name="Kuratani S"/>
            <person name="Sato K"/>
            <person name="Hyodo S Kuraku.S."/>
        </authorList>
    </citation>
    <scope>NUCLEOTIDE SEQUENCE [LARGE SCALE GENOMIC DNA]</scope>
</reference>
<dbReference type="GO" id="GO:0009898">
    <property type="term" value="C:cytoplasmic side of plasma membrane"/>
    <property type="evidence" value="ECO:0007669"/>
    <property type="project" value="TreeGrafter"/>
</dbReference>
<dbReference type="Gene3D" id="2.70.220.10">
    <property type="entry name" value="Ganglioside GM2 activator"/>
    <property type="match status" value="1"/>
</dbReference>
<dbReference type="Proteomes" id="UP000287033">
    <property type="component" value="Unassembled WGS sequence"/>
</dbReference>
<dbReference type="PANTHER" id="PTHR17357:SF0">
    <property type="entry name" value="GANGLIOSIDE GM2 ACTIVATOR"/>
    <property type="match status" value="1"/>
</dbReference>
<dbReference type="EMBL" id="BEZZ01000566">
    <property type="protein sequence ID" value="GCC34072.1"/>
    <property type="molecule type" value="Genomic_DNA"/>
</dbReference>
<name>A0A401SUL3_CHIPU</name>
<dbReference type="OMA" id="WENCGPP"/>
<dbReference type="GO" id="GO:0006689">
    <property type="term" value="P:ganglioside catabolic process"/>
    <property type="evidence" value="ECO:0007669"/>
    <property type="project" value="InterPro"/>
</dbReference>
<dbReference type="GO" id="GO:0005319">
    <property type="term" value="F:lipid transporter activity"/>
    <property type="evidence" value="ECO:0007669"/>
    <property type="project" value="TreeGrafter"/>
</dbReference>
<protein>
    <recommendedName>
        <fullName evidence="2">MD-2-related lipid-recognition domain-containing protein</fullName>
    </recommendedName>
</protein>
<feature type="domain" description="MD-2-related lipid-recognition" evidence="2">
    <location>
        <begin position="77"/>
        <end position="229"/>
    </location>
</feature>
<dbReference type="Pfam" id="PF02221">
    <property type="entry name" value="E1_DerP2_DerF2"/>
    <property type="match status" value="1"/>
</dbReference>
<comment type="caution">
    <text evidence="3">The sequence shown here is derived from an EMBL/GenBank/DDBJ whole genome shotgun (WGS) entry which is preliminary data.</text>
</comment>
<evidence type="ECO:0000256" key="1">
    <source>
        <dbReference type="ARBA" id="ARBA00022729"/>
    </source>
</evidence>
<dbReference type="SMART" id="SM00737">
    <property type="entry name" value="ML"/>
    <property type="match status" value="1"/>
</dbReference>
<keyword evidence="4" id="KW-1185">Reference proteome</keyword>
<dbReference type="SUPFAM" id="SSF63707">
    <property type="entry name" value="Ganglioside M2 (gm2) activator"/>
    <property type="match status" value="1"/>
</dbReference>
<dbReference type="InterPro" id="IPR028996">
    <property type="entry name" value="GM2-AP"/>
</dbReference>
<dbReference type="AlphaFoldDB" id="A0A401SUL3"/>
<evidence type="ECO:0000313" key="4">
    <source>
        <dbReference type="Proteomes" id="UP000287033"/>
    </source>
</evidence>